<proteinExistence type="predicted"/>
<evidence type="ECO:0000313" key="1">
    <source>
        <dbReference type="EMBL" id="QJI00919.1"/>
    </source>
</evidence>
<organism evidence="1">
    <name type="scientific">viral metagenome</name>
    <dbReference type="NCBI Taxonomy" id="1070528"/>
    <lineage>
        <taxon>unclassified sequences</taxon>
        <taxon>metagenomes</taxon>
        <taxon>organismal metagenomes</taxon>
    </lineage>
</organism>
<reference evidence="1" key="1">
    <citation type="submission" date="2020-03" db="EMBL/GenBank/DDBJ databases">
        <title>The deep terrestrial virosphere.</title>
        <authorList>
            <person name="Holmfeldt K."/>
            <person name="Nilsson E."/>
            <person name="Simone D."/>
            <person name="Lopez-Fernandez M."/>
            <person name="Wu X."/>
            <person name="de Brujin I."/>
            <person name="Lundin D."/>
            <person name="Andersson A."/>
            <person name="Bertilsson S."/>
            <person name="Dopson M."/>
        </authorList>
    </citation>
    <scope>NUCLEOTIDE SEQUENCE</scope>
    <source>
        <strain evidence="1">TM448B02174</strain>
    </source>
</reference>
<dbReference type="AlphaFoldDB" id="A0A6M3XSK5"/>
<dbReference type="EMBL" id="MT144885">
    <property type="protein sequence ID" value="QJI00919.1"/>
    <property type="molecule type" value="Genomic_DNA"/>
</dbReference>
<name>A0A6M3XSK5_9ZZZZ</name>
<protein>
    <submittedName>
        <fullName evidence="1">Uncharacterized protein</fullName>
    </submittedName>
</protein>
<sequence length="80" mass="9603">MPKKPILGFLDINLNRVQDYKQLNKDGKWEKKTRRRRKELQALLEMLLKECGRPCDKMIPSCVVCETWLSFARIDQFFED</sequence>
<accession>A0A6M3XSK5</accession>
<gene>
    <name evidence="1" type="ORF">TM448B02174_0008</name>
</gene>